<accession>A0A3G8YBR3</accession>
<dbReference type="OrthoDB" id="1273722at2"/>
<dbReference type="Proteomes" id="UP000281810">
    <property type="component" value="Chromosome"/>
</dbReference>
<feature type="domain" description="Lantibiotic dehydratase N-terminal" evidence="1">
    <location>
        <begin position="58"/>
        <end position="711"/>
    </location>
</feature>
<dbReference type="InterPro" id="IPR006827">
    <property type="entry name" value="Lant_deHydtase_N"/>
</dbReference>
<reference evidence="3" key="1">
    <citation type="submission" date="2018-11" db="EMBL/GenBank/DDBJ databases">
        <title>Proposal to divide the Flavobacteriaceae and reorganize its genera based on Amino Acid Identity values calculated from whole genome sequences.</title>
        <authorList>
            <person name="Nicholson A.C."/>
            <person name="Gulvik C.A."/>
            <person name="Whitney A.M."/>
            <person name="Humrighouse B.W."/>
            <person name="Bell M."/>
            <person name="Holmes B."/>
            <person name="Steigerwalt A.B."/>
            <person name="Villarma A."/>
            <person name="Sheth M."/>
            <person name="Batra D."/>
            <person name="Pryor J."/>
            <person name="Bernardet J.-F."/>
            <person name="Hugo C."/>
            <person name="Kampfer P."/>
            <person name="Newman J.D."/>
            <person name="McQuiston J.R."/>
        </authorList>
    </citation>
    <scope>NUCLEOTIDE SEQUENCE [LARGE SCALE GENOMIC DNA]</scope>
    <source>
        <strain evidence="3">F5649</strain>
    </source>
</reference>
<evidence type="ECO:0000313" key="2">
    <source>
        <dbReference type="EMBL" id="AZI38611.1"/>
    </source>
</evidence>
<dbReference type="AlphaFoldDB" id="A0A3G8YBR3"/>
<evidence type="ECO:0000313" key="3">
    <source>
        <dbReference type="Proteomes" id="UP000281810"/>
    </source>
</evidence>
<dbReference type="EMBL" id="CP034161">
    <property type="protein sequence ID" value="AZI38611.1"/>
    <property type="molecule type" value="Genomic_DNA"/>
</dbReference>
<keyword evidence="3" id="KW-1185">Reference proteome</keyword>
<proteinExistence type="predicted"/>
<protein>
    <recommendedName>
        <fullName evidence="1">Lantibiotic dehydratase N-terminal domain-containing protein</fullName>
    </recommendedName>
</protein>
<evidence type="ECO:0000259" key="1">
    <source>
        <dbReference type="Pfam" id="PF04738"/>
    </source>
</evidence>
<name>A0A3G8YBR3_9FLAO</name>
<organism evidence="2 3">
    <name type="scientific">Epilithonimonas vandammei</name>
    <dbReference type="NCBI Taxonomy" id="2487072"/>
    <lineage>
        <taxon>Bacteria</taxon>
        <taxon>Pseudomonadati</taxon>
        <taxon>Bacteroidota</taxon>
        <taxon>Flavobacteriia</taxon>
        <taxon>Flavobacteriales</taxon>
        <taxon>Weeksellaceae</taxon>
        <taxon>Chryseobacterium group</taxon>
        <taxon>Epilithonimonas</taxon>
    </lineage>
</organism>
<dbReference type="Pfam" id="PF04738">
    <property type="entry name" value="Lant_dehydr_N"/>
    <property type="match status" value="1"/>
</dbReference>
<sequence>MGFCFFDRVKVKLIMKKSQYLPFEKFVLRTPLLSLDFFKDLTSAKNISDHKLMEACKNETIREAIFLASPSFSSQIDRWVNGEITDREKETKLKYSVVKYLSRMSSRCTPYGLFAGCSVGHISDNTELILDTPANHKRHTRLDMNYVVALSDELLKIDKIRDRLKFYPNSSIYKIGDKLRYVEYFYKDTIRHYDIVAVDSSEYLEEILAITKNGLYINEIIDKLTDEEIHYADAKDFVEELIINQIIVSEIEPSVSGLEFINQLVNVLKEKFESENEYLSFIESIEQELKSIDEFIGNPLQKYINISDSINRKQIPYDLKYLFQCDLVVSTKSNSIDLRIAKDIEQAIRFVNRLKKNRPKNYLDQFKEAFYERYEDHEMPISKVLDPEIGIGYGFNTQSNDYNPLIDDLLIQQPEKDIKESRELKWTIIDDVIQKKIIGALQQGQSAITLEDKDFSFLPEVSYEDLPETISLLLEIIQENNLLKIKFSGAGGGSGGNLLARFCHSDENINELVNEIIHFETTYNSHKIIAEIVHLPEARVGNILSRPDFRSFEIPYLARSTKPLDKQISLEDIMVSVRNDKIVLRSKVHNKEILPRLTNAHNYSNSNTLPIYHFLSDMQLNDHSALYLDLSNIDHLHKSIPRIEYKNIILSYASWNLSIEDIKPLIEAQKQNNLEQSVVIFKRQFSLPDLILLSDGDNELLINLNNLTSVEMFIETVKNRQNLKLTEFIFNDSQQIVKDSFGQNFSNEIIMSFYKN</sequence>
<gene>
    <name evidence="2" type="ORF">EIB74_00915</name>
</gene>